<evidence type="ECO:0008006" key="5">
    <source>
        <dbReference type="Google" id="ProtNLM"/>
    </source>
</evidence>
<dbReference type="AlphaFoldDB" id="A0A7W7LPA8"/>
<dbReference type="PROSITE" id="PS51257">
    <property type="entry name" value="PROKAR_LIPOPROTEIN"/>
    <property type="match status" value="1"/>
</dbReference>
<feature type="signal peptide" evidence="2">
    <location>
        <begin position="1"/>
        <end position="29"/>
    </location>
</feature>
<feature type="region of interest" description="Disordered" evidence="1">
    <location>
        <begin position="30"/>
        <end position="77"/>
    </location>
</feature>
<name>A0A7W7LPA8_9ACTN</name>
<feature type="compositionally biased region" description="Low complexity" evidence="1">
    <location>
        <begin position="30"/>
        <end position="48"/>
    </location>
</feature>
<evidence type="ECO:0000313" key="4">
    <source>
        <dbReference type="Proteomes" id="UP000556084"/>
    </source>
</evidence>
<dbReference type="EMBL" id="JACHJH010000004">
    <property type="protein sequence ID" value="MBB4893935.1"/>
    <property type="molecule type" value="Genomic_DNA"/>
</dbReference>
<reference evidence="3 4" key="1">
    <citation type="submission" date="2020-08" db="EMBL/GenBank/DDBJ databases">
        <title>Genomic Encyclopedia of Type Strains, Phase III (KMG-III): the genomes of soil and plant-associated and newly described type strains.</title>
        <authorList>
            <person name="Whitman W."/>
        </authorList>
    </citation>
    <scope>NUCLEOTIDE SEQUENCE [LARGE SCALE GENOMIC DNA]</scope>
    <source>
        <strain evidence="3 4">CECT 3266</strain>
    </source>
</reference>
<protein>
    <recommendedName>
        <fullName evidence="5">DUF4232 domain-containing protein</fullName>
    </recommendedName>
</protein>
<sequence>MSAPRTLTSLAALALGSAALVGCAGPSPASSGATASAPAAEPAAAPTSVTQPTAKQPAAKHSPTAHPSPAKGGSSQAGIAYCRASQLTVTATPVTRPENHLLITARNKSGKRCNLGIIGLVTFDGMNGKSGKNEKVRAEAPGGLGGGPTILEPGWAGYEGVALDRQDAPGDGTQATALAVETEGGGVIKVPVAVHVHSPAVTPWRDSPADALAD</sequence>
<dbReference type="Proteomes" id="UP000556084">
    <property type="component" value="Unassembled WGS sequence"/>
</dbReference>
<evidence type="ECO:0000256" key="2">
    <source>
        <dbReference type="SAM" id="SignalP"/>
    </source>
</evidence>
<organism evidence="3 4">
    <name type="scientific">Streptomyces olivoverticillatus</name>
    <dbReference type="NCBI Taxonomy" id="66427"/>
    <lineage>
        <taxon>Bacteria</taxon>
        <taxon>Bacillati</taxon>
        <taxon>Actinomycetota</taxon>
        <taxon>Actinomycetes</taxon>
        <taxon>Kitasatosporales</taxon>
        <taxon>Streptomycetaceae</taxon>
        <taxon>Streptomyces</taxon>
    </lineage>
</organism>
<gene>
    <name evidence="3" type="ORF">FHS39_002969</name>
</gene>
<proteinExistence type="predicted"/>
<keyword evidence="4" id="KW-1185">Reference proteome</keyword>
<evidence type="ECO:0000256" key="1">
    <source>
        <dbReference type="SAM" id="MobiDB-lite"/>
    </source>
</evidence>
<keyword evidence="2" id="KW-0732">Signal</keyword>
<dbReference type="RefSeq" id="WP_184349801.1">
    <property type="nucleotide sequence ID" value="NZ_JACHJH010000004.1"/>
</dbReference>
<comment type="caution">
    <text evidence="3">The sequence shown here is derived from an EMBL/GenBank/DDBJ whole genome shotgun (WGS) entry which is preliminary data.</text>
</comment>
<accession>A0A7W7LPA8</accession>
<evidence type="ECO:0000313" key="3">
    <source>
        <dbReference type="EMBL" id="MBB4893935.1"/>
    </source>
</evidence>
<feature type="chain" id="PRO_5030825586" description="DUF4232 domain-containing protein" evidence="2">
    <location>
        <begin position="30"/>
        <end position="214"/>
    </location>
</feature>